<proteinExistence type="predicted"/>
<protein>
    <submittedName>
        <fullName evidence="1">Uncharacterized protein</fullName>
    </submittedName>
</protein>
<evidence type="ECO:0000313" key="2">
    <source>
        <dbReference type="Proteomes" id="UP000478052"/>
    </source>
</evidence>
<organism evidence="1 2">
    <name type="scientific">Aphis craccivora</name>
    <name type="common">Cowpea aphid</name>
    <dbReference type="NCBI Taxonomy" id="307492"/>
    <lineage>
        <taxon>Eukaryota</taxon>
        <taxon>Metazoa</taxon>
        <taxon>Ecdysozoa</taxon>
        <taxon>Arthropoda</taxon>
        <taxon>Hexapoda</taxon>
        <taxon>Insecta</taxon>
        <taxon>Pterygota</taxon>
        <taxon>Neoptera</taxon>
        <taxon>Paraneoptera</taxon>
        <taxon>Hemiptera</taxon>
        <taxon>Sternorrhyncha</taxon>
        <taxon>Aphidomorpha</taxon>
        <taxon>Aphidoidea</taxon>
        <taxon>Aphididae</taxon>
        <taxon>Aphidini</taxon>
        <taxon>Aphis</taxon>
        <taxon>Aphis</taxon>
    </lineage>
</organism>
<comment type="caution">
    <text evidence="1">The sequence shown here is derived from an EMBL/GenBank/DDBJ whole genome shotgun (WGS) entry which is preliminary data.</text>
</comment>
<name>A0A6G0VTN9_APHCR</name>
<dbReference type="AlphaFoldDB" id="A0A6G0VTN9"/>
<gene>
    <name evidence="1" type="ORF">FWK35_00027913</name>
</gene>
<dbReference type="EMBL" id="VUJU01012053">
    <property type="protein sequence ID" value="KAF0708911.1"/>
    <property type="molecule type" value="Genomic_DNA"/>
</dbReference>
<evidence type="ECO:0000313" key="1">
    <source>
        <dbReference type="EMBL" id="KAF0708911.1"/>
    </source>
</evidence>
<keyword evidence="2" id="KW-1185">Reference proteome</keyword>
<dbReference type="OrthoDB" id="10055366at2759"/>
<dbReference type="Proteomes" id="UP000478052">
    <property type="component" value="Unassembled WGS sequence"/>
</dbReference>
<sequence length="134" mass="15520">MVEYKNCKKKLPCIQPNQSTHCNGFQTIVPTISPEHIFIEIIFWKGENIEHSNDAGCTMDIKLCDIPQILNLDSVAYELRGVIHYRRARTYVKRCGKNWELFDDLKKKAVPIKETTKVSCELLLYTILAYVSIK</sequence>
<reference evidence="1 2" key="1">
    <citation type="submission" date="2019-08" db="EMBL/GenBank/DDBJ databases">
        <title>Whole genome of Aphis craccivora.</title>
        <authorList>
            <person name="Voronova N.V."/>
            <person name="Shulinski R.S."/>
            <person name="Bandarenka Y.V."/>
            <person name="Zhorov D.G."/>
            <person name="Warner D."/>
        </authorList>
    </citation>
    <scope>NUCLEOTIDE SEQUENCE [LARGE SCALE GENOMIC DNA]</scope>
    <source>
        <strain evidence="1">180601</strain>
        <tissue evidence="1">Whole Body</tissue>
    </source>
</reference>
<accession>A0A6G0VTN9</accession>